<dbReference type="EMBL" id="CYSD01000014">
    <property type="protein sequence ID" value="CUH76330.1"/>
    <property type="molecule type" value="Genomic_DNA"/>
</dbReference>
<dbReference type="Pfam" id="PF08241">
    <property type="entry name" value="Methyltransf_11"/>
    <property type="match status" value="1"/>
</dbReference>
<name>A0A0P1GNY2_9RHOB</name>
<organism evidence="2 3">
    <name type="scientific">Tritonibacter multivorans</name>
    <dbReference type="NCBI Taxonomy" id="928856"/>
    <lineage>
        <taxon>Bacteria</taxon>
        <taxon>Pseudomonadati</taxon>
        <taxon>Pseudomonadota</taxon>
        <taxon>Alphaproteobacteria</taxon>
        <taxon>Rhodobacterales</taxon>
        <taxon>Paracoccaceae</taxon>
        <taxon>Tritonibacter</taxon>
    </lineage>
</organism>
<dbReference type="AlphaFoldDB" id="A0A0P1GNY2"/>
<dbReference type="GO" id="GO:0032259">
    <property type="term" value="P:methylation"/>
    <property type="evidence" value="ECO:0007669"/>
    <property type="project" value="UniProtKB-KW"/>
</dbReference>
<dbReference type="GO" id="GO:0008757">
    <property type="term" value="F:S-adenosylmethionine-dependent methyltransferase activity"/>
    <property type="evidence" value="ECO:0007669"/>
    <property type="project" value="InterPro"/>
</dbReference>
<protein>
    <submittedName>
        <fullName evidence="2">Bifunctional 3-demethylubiquinone-9 3-methyltransferase/ 2-octaprenyl-6-hydroxy phenol methylase</fullName>
    </submittedName>
</protein>
<evidence type="ECO:0000313" key="3">
    <source>
        <dbReference type="Proteomes" id="UP000052022"/>
    </source>
</evidence>
<sequence>MRPVLHQSYGTCPVCGERTAFTSYTHWLRDDFLCEQCHSIPRERAFAWCLNTFVPDWRSKVLHECSPADRSISSVMRREAANYVGTQYWPDRKAGQFYDGYRCENLEQLTFEDETIDLHVHLDVLEHVNSPKACFEEMERTLRPGGKIIFTTPVAIDKAKTERRALYTESGVQHLFEPEYHGNPISDQGALVTFHYGADLSDLILAWAPSCAVTMVTPHRHDIGIRGDHREVFLVEKVGSPTPAVRKKTGWNSMKRALAKLSQRA</sequence>
<keyword evidence="2" id="KW-0489">Methyltransferase</keyword>
<dbReference type="Proteomes" id="UP000052022">
    <property type="component" value="Unassembled WGS sequence"/>
</dbReference>
<dbReference type="SUPFAM" id="SSF53335">
    <property type="entry name" value="S-adenosyl-L-methionine-dependent methyltransferases"/>
    <property type="match status" value="1"/>
</dbReference>
<evidence type="ECO:0000259" key="1">
    <source>
        <dbReference type="Pfam" id="PF08241"/>
    </source>
</evidence>
<keyword evidence="2" id="KW-0808">Transferase</keyword>
<keyword evidence="2" id="KW-0830">Ubiquinone</keyword>
<dbReference type="InterPro" id="IPR013216">
    <property type="entry name" value="Methyltransf_11"/>
</dbReference>
<proteinExistence type="predicted"/>
<dbReference type="OrthoDB" id="9787738at2"/>
<feature type="domain" description="Methyltransferase type 11" evidence="1">
    <location>
        <begin position="78"/>
        <end position="150"/>
    </location>
</feature>
<gene>
    <name evidence="2" type="ORF">TRM7557_00845</name>
</gene>
<dbReference type="STRING" id="928856.SAMN04488049_11283"/>
<keyword evidence="3" id="KW-1185">Reference proteome</keyword>
<accession>A0A0P1GNY2</accession>
<reference evidence="2 3" key="1">
    <citation type="submission" date="2015-09" db="EMBL/GenBank/DDBJ databases">
        <authorList>
            <consortium name="Swine Surveillance"/>
        </authorList>
    </citation>
    <scope>NUCLEOTIDE SEQUENCE [LARGE SCALE GENOMIC DNA]</scope>
    <source>
        <strain evidence="2 3">CECT 7557</strain>
    </source>
</reference>
<evidence type="ECO:0000313" key="2">
    <source>
        <dbReference type="EMBL" id="CUH76330.1"/>
    </source>
</evidence>
<dbReference type="InterPro" id="IPR029063">
    <property type="entry name" value="SAM-dependent_MTases_sf"/>
</dbReference>
<dbReference type="Gene3D" id="3.40.50.150">
    <property type="entry name" value="Vaccinia Virus protein VP39"/>
    <property type="match status" value="1"/>
</dbReference>